<name>A0ABR9TTK6_9FLAO</name>
<gene>
    <name evidence="1" type="ORF">C4F50_23900</name>
</gene>
<sequence length="149" mass="17737">MLVENLKEIVEQLNALTTEPKWNFKYGKDDWQNLGDYQKDEELPFADRQKYLLLLWKDRGFTINKHGAITSYRYSGEMVLLVRSKFSDPTYEYKYETHIKNLEAESERIYNAFLECDGWSISAWSEIEVSNIYDTNMDGLKIKFSIDYE</sequence>
<dbReference type="RefSeq" id="WP_194141092.1">
    <property type="nucleotide sequence ID" value="NZ_PRDM01000006.1"/>
</dbReference>
<dbReference type="EMBL" id="PRDM01000006">
    <property type="protein sequence ID" value="MBE8727972.1"/>
    <property type="molecule type" value="Genomic_DNA"/>
</dbReference>
<evidence type="ECO:0000313" key="2">
    <source>
        <dbReference type="Proteomes" id="UP000640614"/>
    </source>
</evidence>
<organism evidence="1 2">
    <name type="scientific">Flavobacterium hungaricum</name>
    <dbReference type="NCBI Taxonomy" id="2082725"/>
    <lineage>
        <taxon>Bacteria</taxon>
        <taxon>Pseudomonadati</taxon>
        <taxon>Bacteroidota</taxon>
        <taxon>Flavobacteriia</taxon>
        <taxon>Flavobacteriales</taxon>
        <taxon>Flavobacteriaceae</taxon>
        <taxon>Flavobacterium</taxon>
    </lineage>
</organism>
<reference evidence="1 2" key="1">
    <citation type="submission" date="2018-07" db="EMBL/GenBank/DDBJ databases">
        <title>Genome assembly of strain KB82.</title>
        <authorList>
            <person name="Kukolya J."/>
            <person name="Horvath B."/>
            <person name="Nagy I."/>
            <person name="Toth A."/>
        </authorList>
    </citation>
    <scope>NUCLEOTIDE SEQUENCE [LARGE SCALE GENOMIC DNA]</scope>
    <source>
        <strain evidence="1 2">Kb82</strain>
    </source>
</reference>
<evidence type="ECO:0000313" key="1">
    <source>
        <dbReference type="EMBL" id="MBE8727972.1"/>
    </source>
</evidence>
<dbReference type="Proteomes" id="UP000640614">
    <property type="component" value="Unassembled WGS sequence"/>
</dbReference>
<proteinExistence type="predicted"/>
<comment type="caution">
    <text evidence="1">The sequence shown here is derived from an EMBL/GenBank/DDBJ whole genome shotgun (WGS) entry which is preliminary data.</text>
</comment>
<protein>
    <submittedName>
        <fullName evidence="1">Uncharacterized protein</fullName>
    </submittedName>
</protein>
<keyword evidence="2" id="KW-1185">Reference proteome</keyword>
<accession>A0ABR9TTK6</accession>